<dbReference type="InterPro" id="IPR015797">
    <property type="entry name" value="NUDIX_hydrolase-like_dom_sf"/>
</dbReference>
<keyword evidence="5" id="KW-0460">Magnesium</keyword>
<dbReference type="RefSeq" id="XP_066067958.1">
    <property type="nucleotide sequence ID" value="XM_066211861.1"/>
</dbReference>
<dbReference type="VEuPathDB" id="FungiDB:L203_06507"/>
<evidence type="ECO:0000256" key="4">
    <source>
        <dbReference type="ARBA" id="ARBA00022801"/>
    </source>
</evidence>
<dbReference type="EMBL" id="CP143786">
    <property type="protein sequence ID" value="WVN87258.1"/>
    <property type="molecule type" value="Genomic_DNA"/>
</dbReference>
<reference evidence="6" key="1">
    <citation type="submission" date="2016-06" db="EMBL/GenBank/DDBJ databases">
        <authorList>
            <person name="Cuomo C."/>
            <person name="Litvintseva A."/>
            <person name="Heitman J."/>
            <person name="Chen Y."/>
            <person name="Sun S."/>
            <person name="Springer D."/>
            <person name="Dromer F."/>
            <person name="Young S."/>
            <person name="Zeng Q."/>
            <person name="Chapman S."/>
            <person name="Gujja S."/>
            <person name="Saif S."/>
            <person name="Birren B."/>
        </authorList>
    </citation>
    <scope>NUCLEOTIDE SEQUENCE</scope>
    <source>
        <strain evidence="6">CBS 7841</strain>
    </source>
</reference>
<comment type="similarity">
    <text evidence="2">Belongs to the Nudix hydrolase family.</text>
</comment>
<dbReference type="SUPFAM" id="SSF55811">
    <property type="entry name" value="Nudix"/>
    <property type="match status" value="1"/>
</dbReference>
<protein>
    <submittedName>
        <fullName evidence="6">Uncharacterized protein</fullName>
    </submittedName>
</protein>
<name>A0A1E3HH16_9TREE</name>
<evidence type="ECO:0000313" key="7">
    <source>
        <dbReference type="Proteomes" id="UP000094043"/>
    </source>
</evidence>
<keyword evidence="7" id="KW-1185">Reference proteome</keyword>
<dbReference type="InterPro" id="IPR020084">
    <property type="entry name" value="NUDIX_hydrolase_CS"/>
</dbReference>
<evidence type="ECO:0000256" key="2">
    <source>
        <dbReference type="ARBA" id="ARBA00005582"/>
    </source>
</evidence>
<dbReference type="GO" id="GO:0005737">
    <property type="term" value="C:cytoplasm"/>
    <property type="evidence" value="ECO:0007669"/>
    <property type="project" value="TreeGrafter"/>
</dbReference>
<proteinExistence type="inferred from homology"/>
<dbReference type="GO" id="GO:0008413">
    <property type="term" value="F:8-oxo-7,8-dihydroguanosine triphosphate pyrophosphatase activity"/>
    <property type="evidence" value="ECO:0007669"/>
    <property type="project" value="TreeGrafter"/>
</dbReference>
<dbReference type="PROSITE" id="PS51462">
    <property type="entry name" value="NUDIX"/>
    <property type="match status" value="1"/>
</dbReference>
<comment type="cofactor">
    <cofactor evidence="1">
        <name>Mg(2+)</name>
        <dbReference type="ChEBI" id="CHEBI:18420"/>
    </cofactor>
</comment>
<evidence type="ECO:0000256" key="3">
    <source>
        <dbReference type="ARBA" id="ARBA00022723"/>
    </source>
</evidence>
<dbReference type="CDD" id="cd03427">
    <property type="entry name" value="NUDIX_MTH1_Nudt1"/>
    <property type="match status" value="1"/>
</dbReference>
<dbReference type="Pfam" id="PF00293">
    <property type="entry name" value="NUDIX"/>
    <property type="match status" value="1"/>
</dbReference>
<dbReference type="GeneID" id="91086647"/>
<dbReference type="InterPro" id="IPR000086">
    <property type="entry name" value="NUDIX_hydrolase_dom"/>
</dbReference>
<evidence type="ECO:0000256" key="5">
    <source>
        <dbReference type="ARBA" id="ARBA00022842"/>
    </source>
</evidence>
<dbReference type="PANTHER" id="PTHR43758">
    <property type="entry name" value="7,8-DIHYDRO-8-OXOGUANINE TRIPHOSPHATASE"/>
    <property type="match status" value="1"/>
</dbReference>
<dbReference type="GO" id="GO:0042262">
    <property type="term" value="P:DNA protection"/>
    <property type="evidence" value="ECO:0007669"/>
    <property type="project" value="TreeGrafter"/>
</dbReference>
<keyword evidence="4" id="KW-0378">Hydrolase</keyword>
<dbReference type="PANTHER" id="PTHR43758:SF2">
    <property type="entry name" value="OXIDIZED PURINE NUCLEOSIDE TRIPHOSPHATE HYDROLASE"/>
    <property type="match status" value="1"/>
</dbReference>
<dbReference type="GO" id="GO:0046872">
    <property type="term" value="F:metal ion binding"/>
    <property type="evidence" value="ECO:0007669"/>
    <property type="project" value="UniProtKB-KW"/>
</dbReference>
<dbReference type="OrthoDB" id="447842at2759"/>
<dbReference type="Gene3D" id="3.90.79.10">
    <property type="entry name" value="Nucleoside Triphosphate Pyrophosphohydrolase"/>
    <property type="match status" value="1"/>
</dbReference>
<evidence type="ECO:0000313" key="6">
    <source>
        <dbReference type="EMBL" id="WVN87258.1"/>
    </source>
</evidence>
<keyword evidence="3" id="KW-0479">Metal-binding</keyword>
<gene>
    <name evidence="6" type="ORF">L203_102435</name>
</gene>
<accession>A0A1E3HH16</accession>
<sequence length="269" mass="30685">MTLDISLPPELLSCTSLVSPFTSQTPVSGWKNPQAIKPWHTEYSLVFVVDKVANKLLLGLKKRGMGFGLYNGYGGKPEQGESMQDCAIRELYEESGLTVAEQDIYYKGLLLSSRPKARESLDTYLLSIHIYACMSWLGNPIETEEMAPKWFTMETLPIQKMWPEARLYVPAILDSILHDMDKENLLLARVNYEYLTATDAPTSFPPLQGTSIRFETDSIDNDVNQDSLQERLSGWWMAFVPRQILSKSSPLTRLIEFEETRKSRYRNSP</sequence>
<dbReference type="KEGG" id="cdep:91086647"/>
<reference evidence="6" key="2">
    <citation type="journal article" date="2022" name="Elife">
        <title>Obligate sexual reproduction of a homothallic fungus closely related to the Cryptococcus pathogenic species complex.</title>
        <authorList>
            <person name="Passer A.R."/>
            <person name="Clancey S.A."/>
            <person name="Shea T."/>
            <person name="David-Palma M."/>
            <person name="Averette A.F."/>
            <person name="Boekhout T."/>
            <person name="Porcel B.M."/>
            <person name="Nowrousian M."/>
            <person name="Cuomo C.A."/>
            <person name="Sun S."/>
            <person name="Heitman J."/>
            <person name="Coelho M.A."/>
        </authorList>
    </citation>
    <scope>NUCLEOTIDE SEQUENCE</scope>
    <source>
        <strain evidence="6">CBS 7841</strain>
    </source>
</reference>
<reference evidence="6" key="3">
    <citation type="submission" date="2024-01" db="EMBL/GenBank/DDBJ databases">
        <authorList>
            <person name="Coelho M.A."/>
            <person name="David-Palma M."/>
            <person name="Shea T."/>
            <person name="Sun S."/>
            <person name="Cuomo C.A."/>
            <person name="Heitman J."/>
        </authorList>
    </citation>
    <scope>NUCLEOTIDE SEQUENCE</scope>
    <source>
        <strain evidence="6">CBS 7841</strain>
    </source>
</reference>
<evidence type="ECO:0000256" key="1">
    <source>
        <dbReference type="ARBA" id="ARBA00001946"/>
    </source>
</evidence>
<dbReference type="PROSITE" id="PS00893">
    <property type="entry name" value="NUDIX_BOX"/>
    <property type="match status" value="1"/>
</dbReference>
<organism evidence="6 7">
    <name type="scientific">Cryptococcus depauperatus CBS 7841</name>
    <dbReference type="NCBI Taxonomy" id="1295531"/>
    <lineage>
        <taxon>Eukaryota</taxon>
        <taxon>Fungi</taxon>
        <taxon>Dikarya</taxon>
        <taxon>Basidiomycota</taxon>
        <taxon>Agaricomycotina</taxon>
        <taxon>Tremellomycetes</taxon>
        <taxon>Tremellales</taxon>
        <taxon>Cryptococcaceae</taxon>
        <taxon>Cryptococcus</taxon>
    </lineage>
</organism>
<dbReference type="Proteomes" id="UP000094043">
    <property type="component" value="Chromosome 3"/>
</dbReference>
<dbReference type="AlphaFoldDB" id="A0A1E3HH16"/>